<dbReference type="EMBL" id="BAAAQA010000018">
    <property type="protein sequence ID" value="GAA2118374.1"/>
    <property type="molecule type" value="Genomic_DNA"/>
</dbReference>
<name>A0ABN2XX28_9MICC</name>
<dbReference type="RefSeq" id="WP_344224729.1">
    <property type="nucleotide sequence ID" value="NZ_BAAAQA010000018.1"/>
</dbReference>
<keyword evidence="1" id="KW-0812">Transmembrane</keyword>
<feature type="transmembrane region" description="Helical" evidence="1">
    <location>
        <begin position="172"/>
        <end position="193"/>
    </location>
</feature>
<protein>
    <recommendedName>
        <fullName evidence="4">DUF3592 domain-containing protein</fullName>
    </recommendedName>
</protein>
<dbReference type="Proteomes" id="UP001500166">
    <property type="component" value="Unassembled WGS sequence"/>
</dbReference>
<gene>
    <name evidence="2" type="ORF">GCM10009824_18460</name>
</gene>
<keyword evidence="1" id="KW-0472">Membrane</keyword>
<evidence type="ECO:0000313" key="2">
    <source>
        <dbReference type="EMBL" id="GAA2118374.1"/>
    </source>
</evidence>
<feature type="transmembrane region" description="Helical" evidence="1">
    <location>
        <begin position="27"/>
        <end position="49"/>
    </location>
</feature>
<keyword evidence="1" id="KW-1133">Transmembrane helix</keyword>
<proteinExistence type="predicted"/>
<accession>A0ABN2XX28</accession>
<evidence type="ECO:0000256" key="1">
    <source>
        <dbReference type="SAM" id="Phobius"/>
    </source>
</evidence>
<sequence>MSHDAQEFFDFDEQDQPRRTRAGGWRIVLVVLLGVVVSLIFAVASLLAFDKAGRLADWAGHSMVVSGTYQTMTHDLVTKDFNGIYAGIMPDNDLLEDHPFDNELNDPVKVEVGDQITFRGSETGQQDSDFPEAVDALLAVEDGQLRVMETDDPGSYGEGITDSTVTGQRVKAAVLAGLALLSLAGTVWGVRAVNRHTR</sequence>
<comment type="caution">
    <text evidence="2">The sequence shown here is derived from an EMBL/GenBank/DDBJ whole genome shotgun (WGS) entry which is preliminary data.</text>
</comment>
<reference evidence="2 3" key="1">
    <citation type="journal article" date="2019" name="Int. J. Syst. Evol. Microbiol.">
        <title>The Global Catalogue of Microorganisms (GCM) 10K type strain sequencing project: providing services to taxonomists for standard genome sequencing and annotation.</title>
        <authorList>
            <consortium name="The Broad Institute Genomics Platform"/>
            <consortium name="The Broad Institute Genome Sequencing Center for Infectious Disease"/>
            <person name="Wu L."/>
            <person name="Ma J."/>
        </authorList>
    </citation>
    <scope>NUCLEOTIDE SEQUENCE [LARGE SCALE GENOMIC DNA]</scope>
    <source>
        <strain evidence="2 3">JCM 15914</strain>
    </source>
</reference>
<organism evidence="2 3">
    <name type="scientific">Kocuria atrinae</name>
    <dbReference type="NCBI Taxonomy" id="592377"/>
    <lineage>
        <taxon>Bacteria</taxon>
        <taxon>Bacillati</taxon>
        <taxon>Actinomycetota</taxon>
        <taxon>Actinomycetes</taxon>
        <taxon>Micrococcales</taxon>
        <taxon>Micrococcaceae</taxon>
        <taxon>Kocuria</taxon>
    </lineage>
</organism>
<evidence type="ECO:0000313" key="3">
    <source>
        <dbReference type="Proteomes" id="UP001500166"/>
    </source>
</evidence>
<evidence type="ECO:0008006" key="4">
    <source>
        <dbReference type="Google" id="ProtNLM"/>
    </source>
</evidence>
<keyword evidence="3" id="KW-1185">Reference proteome</keyword>